<gene>
    <name evidence="5" type="ordered locus">Aeqsu_2326</name>
</gene>
<dbReference type="HOGENOM" id="CLU_477060_0_0_10"/>
<evidence type="ECO:0000259" key="4">
    <source>
        <dbReference type="Pfam" id="PF18962"/>
    </source>
</evidence>
<keyword evidence="6" id="KW-1185">Reference proteome</keyword>
<dbReference type="OrthoDB" id="1391570at2"/>
<sequence>MGHLNFIHSETGRTENYLGIPAEPLQLRDHNRSSTRKNGCRRSRMNYFLTLIVALFTLVGFAQNTAPQIQITDVTADETAKTLTVNYSLNDAESNICEVWLKMSLDDGIYFETIPQANITGDIGTGINPNPTLSLTWDYSDLTVGIRSVDIKLFASDNQAVDIAEMVSQVDETKLLSNLQFIEGERHYLTTPVHLEEVRTFIEDAFWDANLQTERHSFLHYHTMMQNIIGRQPGVKDEATTYIIDGHFDGVAGSPAADDNGSAVAGTLEALRILSQYSFEHSIRFIGFDAEESIWPNGSNRYIYNGIKPFEDLQGTLNMEMIGFYSYEINSQTVPAGFGTLFPEAVQEMADDDFRGNFLFGVGNTNSNPLLTAFIDASENYVPELRLITVSVSGTGQIAPDLRRSDHAMFWDAGLQALMLTDTANFRNPNYHTPGDNIGTLDFEFMKNVVKAVLATAAELAVPISAGFDEADLSTWLSIGEHDQPFVADIFIFPNPSNGLLSLRVENAKTGFTSRVEIYDLVGKRVYQDVLEFSAGTSNSEIDLQNLANGSYILRFKSGNVTKSLSFIIAD</sequence>
<dbReference type="GO" id="GO:0006508">
    <property type="term" value="P:proteolysis"/>
    <property type="evidence" value="ECO:0007669"/>
    <property type="project" value="InterPro"/>
</dbReference>
<dbReference type="GO" id="GO:0008235">
    <property type="term" value="F:metalloexopeptidase activity"/>
    <property type="evidence" value="ECO:0007669"/>
    <property type="project" value="InterPro"/>
</dbReference>
<dbReference type="SUPFAM" id="SSF53187">
    <property type="entry name" value="Zn-dependent exopeptidases"/>
    <property type="match status" value="1"/>
</dbReference>
<keyword evidence="5" id="KW-0378">Hydrolase</keyword>
<dbReference type="NCBIfam" id="TIGR04183">
    <property type="entry name" value="Por_Secre_tail"/>
    <property type="match status" value="1"/>
</dbReference>
<dbReference type="PANTHER" id="PTHR12147">
    <property type="entry name" value="METALLOPEPTIDASE M28 FAMILY MEMBER"/>
    <property type="match status" value="1"/>
</dbReference>
<organism evidence="5 6">
    <name type="scientific">Aequorivita sublithincola (strain DSM 14238 / LMG 21431 / ACAM 643 / 9-3)</name>
    <dbReference type="NCBI Taxonomy" id="746697"/>
    <lineage>
        <taxon>Bacteria</taxon>
        <taxon>Pseudomonadati</taxon>
        <taxon>Bacteroidota</taxon>
        <taxon>Flavobacteriia</taxon>
        <taxon>Flavobacteriales</taxon>
        <taxon>Flavobacteriaceae</taxon>
        <taxon>Aequorivita</taxon>
    </lineage>
</organism>
<evidence type="ECO:0000313" key="5">
    <source>
        <dbReference type="EMBL" id="AFL81786.1"/>
    </source>
</evidence>
<dbReference type="Pfam" id="PF04389">
    <property type="entry name" value="Peptidase_M28"/>
    <property type="match status" value="1"/>
</dbReference>
<dbReference type="Pfam" id="PF18962">
    <property type="entry name" value="Por_Secre_tail"/>
    <property type="match status" value="1"/>
</dbReference>
<protein>
    <submittedName>
        <fullName evidence="5">Putative aminopeptidase</fullName>
    </submittedName>
</protein>
<keyword evidence="5" id="KW-0031">Aminopeptidase</keyword>
<evidence type="ECO:0000256" key="2">
    <source>
        <dbReference type="SAM" id="Phobius"/>
    </source>
</evidence>
<dbReference type="Proteomes" id="UP000006049">
    <property type="component" value="Chromosome"/>
</dbReference>
<feature type="domain" description="Secretion system C-terminal sorting" evidence="4">
    <location>
        <begin position="492"/>
        <end position="565"/>
    </location>
</feature>
<dbReference type="AlphaFoldDB" id="I3YXR8"/>
<dbReference type="InterPro" id="IPR045175">
    <property type="entry name" value="M28_fam"/>
</dbReference>
<keyword evidence="1" id="KW-0732">Signal</keyword>
<keyword evidence="2" id="KW-0472">Membrane</keyword>
<keyword evidence="2" id="KW-0812">Transmembrane</keyword>
<feature type="domain" description="Peptidase M28" evidence="3">
    <location>
        <begin position="227"/>
        <end position="456"/>
    </location>
</feature>
<dbReference type="STRING" id="746697.Aeqsu_2326"/>
<keyword evidence="5" id="KW-0645">Protease</keyword>
<reference evidence="5 6" key="1">
    <citation type="submission" date="2012-06" db="EMBL/GenBank/DDBJ databases">
        <title>The complete genome of Aequorivita sublithincola DSM 14238.</title>
        <authorList>
            <consortium name="US DOE Joint Genome Institute (JGI-PGF)"/>
            <person name="Lucas S."/>
            <person name="Copeland A."/>
            <person name="Lapidus A."/>
            <person name="Goodwin L."/>
            <person name="Pitluck S."/>
            <person name="Peters L."/>
            <person name="Munk A.C.C."/>
            <person name="Kyrpides N."/>
            <person name="Mavromatis K."/>
            <person name="Pagani I."/>
            <person name="Ivanova N."/>
            <person name="Ovchinnikova G."/>
            <person name="Zeytun A."/>
            <person name="Detter J.C."/>
            <person name="Han C."/>
            <person name="Land M."/>
            <person name="Hauser L."/>
            <person name="Markowitz V."/>
            <person name="Cheng J.-F."/>
            <person name="Hugenholtz P."/>
            <person name="Woyke T."/>
            <person name="Wu D."/>
            <person name="Tindall B."/>
            <person name="Faehnrich R."/>
            <person name="Brambilla E."/>
            <person name="Klenk H.-P."/>
            <person name="Eisen J.A."/>
        </authorList>
    </citation>
    <scope>NUCLEOTIDE SEQUENCE [LARGE SCALE GENOMIC DNA]</scope>
    <source>
        <strain evidence="6">DSM 14238 / LMG 21431 / ACAM 643 / 9-3</strain>
    </source>
</reference>
<dbReference type="PANTHER" id="PTHR12147:SF26">
    <property type="entry name" value="PEPTIDASE M28 DOMAIN-CONTAINING PROTEIN"/>
    <property type="match status" value="1"/>
</dbReference>
<dbReference type="KEGG" id="asl:Aeqsu_2326"/>
<dbReference type="GO" id="GO:0004177">
    <property type="term" value="F:aminopeptidase activity"/>
    <property type="evidence" value="ECO:0007669"/>
    <property type="project" value="UniProtKB-KW"/>
</dbReference>
<dbReference type="InterPro" id="IPR026444">
    <property type="entry name" value="Secre_tail"/>
</dbReference>
<dbReference type="EMBL" id="CP003280">
    <property type="protein sequence ID" value="AFL81786.1"/>
    <property type="molecule type" value="Genomic_DNA"/>
</dbReference>
<feature type="transmembrane region" description="Helical" evidence="2">
    <location>
        <begin position="45"/>
        <end position="62"/>
    </location>
</feature>
<dbReference type="InterPro" id="IPR007484">
    <property type="entry name" value="Peptidase_M28"/>
</dbReference>
<proteinExistence type="predicted"/>
<evidence type="ECO:0000256" key="1">
    <source>
        <dbReference type="ARBA" id="ARBA00022729"/>
    </source>
</evidence>
<evidence type="ECO:0000259" key="3">
    <source>
        <dbReference type="Pfam" id="PF04389"/>
    </source>
</evidence>
<name>I3YXR8_AEQSU</name>
<keyword evidence="2" id="KW-1133">Transmembrane helix</keyword>
<dbReference type="eggNOG" id="COG2234">
    <property type="taxonomic scope" value="Bacteria"/>
</dbReference>
<evidence type="ECO:0000313" key="6">
    <source>
        <dbReference type="Proteomes" id="UP000006049"/>
    </source>
</evidence>
<accession>I3YXR8</accession>
<dbReference type="Gene3D" id="3.40.630.10">
    <property type="entry name" value="Zn peptidases"/>
    <property type="match status" value="1"/>
</dbReference>